<evidence type="ECO:0008006" key="4">
    <source>
        <dbReference type="Google" id="ProtNLM"/>
    </source>
</evidence>
<feature type="transmembrane region" description="Helical" evidence="1">
    <location>
        <begin position="28"/>
        <end position="46"/>
    </location>
</feature>
<keyword evidence="3" id="KW-1185">Reference proteome</keyword>
<name>A0A2I5AR87_9VIRU</name>
<evidence type="ECO:0000256" key="1">
    <source>
        <dbReference type="SAM" id="Phobius"/>
    </source>
</evidence>
<feature type="transmembrane region" description="Helical" evidence="1">
    <location>
        <begin position="52"/>
        <end position="73"/>
    </location>
</feature>
<dbReference type="Proteomes" id="UP000241016">
    <property type="component" value="Segment"/>
</dbReference>
<dbReference type="EMBL" id="MG159787">
    <property type="protein sequence ID" value="ATS92593.1"/>
    <property type="molecule type" value="Genomic_DNA"/>
</dbReference>
<protein>
    <recommendedName>
        <fullName evidence="4">Holin</fullName>
    </recommendedName>
</protein>
<organism evidence="2 3">
    <name type="scientific">Gluconobacter phage GC1</name>
    <dbReference type="NCBI Taxonomy" id="2047788"/>
    <lineage>
        <taxon>Viruses</taxon>
        <taxon>Varidnaviria</taxon>
        <taxon>Bamfordvirae</taxon>
        <taxon>Preplasmiviricota</taxon>
        <taxon>Prepoliviricotina</taxon>
        <taxon>Tectiliviricetes</taxon>
        <taxon>Kalamavirales</taxon>
        <taxon>Tectiviridae</taxon>
        <taxon>Gammatectivirus</taxon>
        <taxon>Gammatectivirus GC1</taxon>
    </lineage>
</organism>
<evidence type="ECO:0000313" key="3">
    <source>
        <dbReference type="Proteomes" id="UP000241016"/>
    </source>
</evidence>
<keyword evidence="1" id="KW-1133">Transmembrane helix</keyword>
<reference evidence="2 3" key="1">
    <citation type="journal article" date="2018" name="Viruses">
        <title>Bacteriophage GC1, a Novel Tectivirus Infecting Gluconobacter Cerinus, an Acetic Acid Bacterium Associated with Wine-Making.</title>
        <authorList>
            <person name="Philippe C."/>
            <person name="Krupovic M."/>
            <person name="Jaomanjaka F."/>
            <person name="Claisse O."/>
            <person name="Petrel M."/>
            <person name="le Marrec C."/>
        </authorList>
    </citation>
    <scope>NUCLEOTIDE SEQUENCE [LARGE SCALE GENOMIC DNA]</scope>
</reference>
<evidence type="ECO:0000313" key="2">
    <source>
        <dbReference type="EMBL" id="ATS92593.1"/>
    </source>
</evidence>
<accession>A0A2I5AR87</accession>
<proteinExistence type="predicted"/>
<sequence>MAVQNTTGQTVSTPVASVENLIANPKSVVGWLGLVASLATWGTGLVDESTGAMISDIGMTVVSALAIILPDVVKSR</sequence>
<gene>
    <name evidence="2" type="ORF">GC1_00025</name>
</gene>
<keyword evidence="1" id="KW-0812">Transmembrane</keyword>
<keyword evidence="1" id="KW-0472">Membrane</keyword>